<gene>
    <name evidence="1" type="ORF">FIU01_00635</name>
</gene>
<accession>A0A5B8CPW2</accession>
<evidence type="ECO:0000313" key="2">
    <source>
        <dbReference type="Proteomes" id="UP000311008"/>
    </source>
</evidence>
<name>A0A5B8CPW2_9PROT</name>
<dbReference type="Proteomes" id="UP000311008">
    <property type="component" value="Chromosome"/>
</dbReference>
<protein>
    <recommendedName>
        <fullName evidence="3">GspL cytoplasmic actin-ATPase-like domain-containing protein</fullName>
    </recommendedName>
</protein>
<organism evidence="1 2">
    <name type="scientific">Methylophilus medardicus</name>
    <dbReference type="NCBI Taxonomy" id="2588534"/>
    <lineage>
        <taxon>Bacteria</taxon>
        <taxon>Pseudomonadati</taxon>
        <taxon>Pseudomonadota</taxon>
        <taxon>Betaproteobacteria</taxon>
        <taxon>Nitrosomonadales</taxon>
        <taxon>Methylophilaceae</taxon>
        <taxon>Methylophilus</taxon>
    </lineage>
</organism>
<keyword evidence="2" id="KW-1185">Reference proteome</keyword>
<dbReference type="OrthoDB" id="8526168at2"/>
<proteinExistence type="predicted"/>
<sequence>MARQLFIVLMSPNGWRILHFDGANCLALRTFDRSEEARSAVHAWWQRYPQAQVSFLSNLPDEQYHVEVLPDVPGFAGQPLLKRKLAAWPFSNGLHAACKLDCVQAQRRESRFLFTALPDPRLFEWILQLQARSVRIQGVYTHALAMLYCLPQATQRYRHTLCLDFEQQQLRVSYLQQQRLFFSRLLPLPEDSFATPAACAAHVLQALHQIRMTLFHQQWVDDQEDMQLVCFGQWPAIWQKLKQTLTEGYVWVIVSDADIAQTSTVQPMPQGVTGLEWATIQWLLQRKPLPNLLTEAMLLPESIRRLKRTIHWTGAVMASMMFIAAGMDWQITQNTHRQLQSVKRQQALWQSATIYPIPSTALPQLRAVTQAVRALTVAARWPDRALTMMQHAMMGQSDWQITALEWQVSAQAGQDQLNMPKASAYKETLIVTYAALGPSAQRADAWQQLLVRLRNLPDIAQLEVLTSSASASGEMRAGNTSDMRLPSQQPVIKLYLRAIDPVGDG</sequence>
<dbReference type="KEGG" id="mmec:FIU01_00635"/>
<dbReference type="AlphaFoldDB" id="A0A5B8CPW2"/>
<dbReference type="EMBL" id="CP040946">
    <property type="protein sequence ID" value="QDC43170.1"/>
    <property type="molecule type" value="Genomic_DNA"/>
</dbReference>
<reference evidence="2" key="1">
    <citation type="journal article" date="2019" name="ISME J.">
        <title>Evolution in action: habitat transition from sediment to the pelagial leads to genome streamlining in Methylophilaceae.</title>
        <authorList>
            <person name="Salcher M."/>
            <person name="Schaefle D."/>
            <person name="Kaspar M."/>
            <person name="Neuenschwander S.M."/>
            <person name="Ghai R."/>
        </authorList>
    </citation>
    <scope>NUCLEOTIDE SEQUENCE [LARGE SCALE GENOMIC DNA]</scope>
    <source>
        <strain evidence="2">MMS-M-51</strain>
    </source>
</reference>
<dbReference type="RefSeq" id="WP_140001971.1">
    <property type="nucleotide sequence ID" value="NZ_CP040946.1"/>
</dbReference>
<evidence type="ECO:0008006" key="3">
    <source>
        <dbReference type="Google" id="ProtNLM"/>
    </source>
</evidence>
<evidence type="ECO:0000313" key="1">
    <source>
        <dbReference type="EMBL" id="QDC43170.1"/>
    </source>
</evidence>